<dbReference type="InterPro" id="IPR036890">
    <property type="entry name" value="HATPase_C_sf"/>
</dbReference>
<dbReference type="PANTHER" id="PTHR35526">
    <property type="entry name" value="ANTI-SIGMA-F FACTOR RSBW-RELATED"/>
    <property type="match status" value="1"/>
</dbReference>
<protein>
    <submittedName>
        <fullName evidence="4">Anti-sigma regulatory factor (Ser/Thr protein kinase)</fullName>
    </submittedName>
</protein>
<feature type="region of interest" description="Disordered" evidence="2">
    <location>
        <begin position="124"/>
        <end position="143"/>
    </location>
</feature>
<keyword evidence="5" id="KW-1185">Reference proteome</keyword>
<reference evidence="4 5" key="1">
    <citation type="submission" date="2020-08" db="EMBL/GenBank/DDBJ databases">
        <title>Genomic Encyclopedia of Type Strains, Phase IV (KMG-IV): sequencing the most valuable type-strain genomes for metagenomic binning, comparative biology and taxonomic classification.</title>
        <authorList>
            <person name="Goeker M."/>
        </authorList>
    </citation>
    <scope>NUCLEOTIDE SEQUENCE [LARGE SCALE GENOMIC DNA]</scope>
    <source>
        <strain evidence="4 5">DSM 40141</strain>
    </source>
</reference>
<proteinExistence type="predicted"/>
<evidence type="ECO:0000313" key="4">
    <source>
        <dbReference type="EMBL" id="MBB6439299.1"/>
    </source>
</evidence>
<dbReference type="InterPro" id="IPR050267">
    <property type="entry name" value="Anti-sigma-factor_SerPK"/>
</dbReference>
<keyword evidence="1" id="KW-0723">Serine/threonine-protein kinase</keyword>
<dbReference type="Gene3D" id="3.30.565.10">
    <property type="entry name" value="Histidine kinase-like ATPase, C-terminal domain"/>
    <property type="match status" value="1"/>
</dbReference>
<dbReference type="EMBL" id="JACHEM010000019">
    <property type="protein sequence ID" value="MBB6439299.1"/>
    <property type="molecule type" value="Genomic_DNA"/>
</dbReference>
<evidence type="ECO:0000256" key="1">
    <source>
        <dbReference type="ARBA" id="ARBA00022527"/>
    </source>
</evidence>
<accession>A0A7X0HKF4</accession>
<dbReference type="AlphaFoldDB" id="A0A7X0HKF4"/>
<feature type="region of interest" description="Disordered" evidence="2">
    <location>
        <begin position="1"/>
        <end position="62"/>
    </location>
</feature>
<feature type="compositionally biased region" description="Basic and acidic residues" evidence="2">
    <location>
        <begin position="127"/>
        <end position="137"/>
    </location>
</feature>
<feature type="compositionally biased region" description="Basic residues" evidence="2">
    <location>
        <begin position="179"/>
        <end position="191"/>
    </location>
</feature>
<dbReference type="Proteomes" id="UP000540423">
    <property type="component" value="Unassembled WGS sequence"/>
</dbReference>
<feature type="compositionally biased region" description="Basic and acidic residues" evidence="2">
    <location>
        <begin position="7"/>
        <end position="47"/>
    </location>
</feature>
<dbReference type="Pfam" id="PF13581">
    <property type="entry name" value="HATPase_c_2"/>
    <property type="match status" value="1"/>
</dbReference>
<dbReference type="GO" id="GO:0004674">
    <property type="term" value="F:protein serine/threonine kinase activity"/>
    <property type="evidence" value="ECO:0007669"/>
    <property type="project" value="UniProtKB-KW"/>
</dbReference>
<keyword evidence="1" id="KW-0808">Transferase</keyword>
<dbReference type="SUPFAM" id="SSF55874">
    <property type="entry name" value="ATPase domain of HSP90 chaperone/DNA topoisomerase II/histidine kinase"/>
    <property type="match status" value="1"/>
</dbReference>
<evidence type="ECO:0000313" key="5">
    <source>
        <dbReference type="Proteomes" id="UP000540423"/>
    </source>
</evidence>
<gene>
    <name evidence="4" type="ORF">HNQ79_005811</name>
</gene>
<feature type="domain" description="Histidine kinase/HSP90-like ATPase" evidence="3">
    <location>
        <begin position="63"/>
        <end position="159"/>
    </location>
</feature>
<comment type="caution">
    <text evidence="4">The sequence shown here is derived from an EMBL/GenBank/DDBJ whole genome shotgun (WGS) entry which is preliminary data.</text>
</comment>
<evidence type="ECO:0000259" key="3">
    <source>
        <dbReference type="Pfam" id="PF13581"/>
    </source>
</evidence>
<dbReference type="InterPro" id="IPR003594">
    <property type="entry name" value="HATPase_dom"/>
</dbReference>
<feature type="region of interest" description="Disordered" evidence="2">
    <location>
        <begin position="166"/>
        <end position="198"/>
    </location>
</feature>
<keyword evidence="1" id="KW-0418">Kinase</keyword>
<dbReference type="CDD" id="cd16936">
    <property type="entry name" value="HATPase_RsbW-like"/>
    <property type="match status" value="1"/>
</dbReference>
<dbReference type="PANTHER" id="PTHR35526:SF3">
    <property type="entry name" value="ANTI-SIGMA-F FACTOR RSBW"/>
    <property type="match status" value="1"/>
</dbReference>
<dbReference type="RefSeq" id="WP_185035770.1">
    <property type="nucleotide sequence ID" value="NZ_BNBN01000006.1"/>
</dbReference>
<evidence type="ECO:0000256" key="2">
    <source>
        <dbReference type="SAM" id="MobiDB-lite"/>
    </source>
</evidence>
<name>A0A7X0HKF4_9ACTN</name>
<organism evidence="4 5">
    <name type="scientific">Streptomyces candidus</name>
    <dbReference type="NCBI Taxonomy" id="67283"/>
    <lineage>
        <taxon>Bacteria</taxon>
        <taxon>Bacillati</taxon>
        <taxon>Actinomycetota</taxon>
        <taxon>Actinomycetes</taxon>
        <taxon>Kitasatosporales</taxon>
        <taxon>Streptomycetaceae</taxon>
        <taxon>Streptomyces</taxon>
    </lineage>
</organism>
<sequence>MPFTSRNTHDSTDRKPLTKQKSDEPAAVRADRTDRRASRAELIRRTPPEQCPETIRGRGTAGVVRARKAARAFADRLSPAPAPDTTDSLVLVVSELVTNAVRHGGGRYTLALSASSETLTVAVGDPSPERPHPRAPDTADGGGGFGWHLVRMLAQEVTVLPGQVVLTGPAPRPGTGTRSHARVRRTARGKTIRAVLPR</sequence>